<keyword evidence="3" id="KW-1185">Reference proteome</keyword>
<feature type="chain" id="PRO_5045247843" evidence="1">
    <location>
        <begin position="21"/>
        <end position="70"/>
    </location>
</feature>
<proteinExistence type="predicted"/>
<sequence>MKTIALTAAALLVAAGSAFANGSDHYGSNFTYSNVDSSYTASVKSDVAKHDAVSTVKPVTDGAPRLGGNS</sequence>
<reference evidence="2 3" key="1">
    <citation type="submission" date="2022-02" db="EMBL/GenBank/DDBJ databases">
        <title>Draft genome sequence of Mezorhizobium retamae strain IRAMC:0171 isolated from Retama raetam nodules.</title>
        <authorList>
            <person name="Bengaied R."/>
            <person name="Sbissi I."/>
            <person name="Huber K."/>
            <person name="Ghodbane F."/>
            <person name="Nouioui I."/>
            <person name="Tarhouni M."/>
            <person name="Gtari M."/>
        </authorList>
    </citation>
    <scope>NUCLEOTIDE SEQUENCE [LARGE SCALE GENOMIC DNA]</scope>
    <source>
        <strain evidence="2 3">IRAMC:0171</strain>
    </source>
</reference>
<evidence type="ECO:0000313" key="2">
    <source>
        <dbReference type="EMBL" id="MCG7506253.1"/>
    </source>
</evidence>
<evidence type="ECO:0000256" key="1">
    <source>
        <dbReference type="SAM" id="SignalP"/>
    </source>
</evidence>
<dbReference type="RefSeq" id="WP_239366230.1">
    <property type="nucleotide sequence ID" value="NZ_JAKREW010000012.1"/>
</dbReference>
<evidence type="ECO:0000313" key="3">
    <source>
        <dbReference type="Proteomes" id="UP001201701"/>
    </source>
</evidence>
<accession>A0ABS9QFP2</accession>
<protein>
    <submittedName>
        <fullName evidence="2">DUF680 domain-containing protein</fullName>
    </submittedName>
</protein>
<name>A0ABS9QFP2_9HYPH</name>
<gene>
    <name evidence="2" type="ORF">L4923_14600</name>
</gene>
<dbReference type="Proteomes" id="UP001201701">
    <property type="component" value="Unassembled WGS sequence"/>
</dbReference>
<dbReference type="EMBL" id="JAKREW010000012">
    <property type="protein sequence ID" value="MCG7506253.1"/>
    <property type="molecule type" value="Genomic_DNA"/>
</dbReference>
<comment type="caution">
    <text evidence="2">The sequence shown here is derived from an EMBL/GenBank/DDBJ whole genome shotgun (WGS) entry which is preliminary data.</text>
</comment>
<keyword evidence="1" id="KW-0732">Signal</keyword>
<organism evidence="2 3">
    <name type="scientific">Mesorhizobium retamae</name>
    <dbReference type="NCBI Taxonomy" id="2912854"/>
    <lineage>
        <taxon>Bacteria</taxon>
        <taxon>Pseudomonadati</taxon>
        <taxon>Pseudomonadota</taxon>
        <taxon>Alphaproteobacteria</taxon>
        <taxon>Hyphomicrobiales</taxon>
        <taxon>Phyllobacteriaceae</taxon>
        <taxon>Mesorhizobium</taxon>
    </lineage>
</organism>
<feature type="signal peptide" evidence="1">
    <location>
        <begin position="1"/>
        <end position="20"/>
    </location>
</feature>